<dbReference type="AlphaFoldDB" id="A0A1G4BI87"/>
<dbReference type="Proteomes" id="UP000176998">
    <property type="component" value="Unassembled WGS sequence"/>
</dbReference>
<feature type="region of interest" description="Disordered" evidence="1">
    <location>
        <begin position="43"/>
        <end position="67"/>
    </location>
</feature>
<evidence type="ECO:0000313" key="2">
    <source>
        <dbReference type="EMBL" id="OHF01124.1"/>
    </source>
</evidence>
<name>A0A1G4BI87_9PEZI</name>
<evidence type="ECO:0000313" key="3">
    <source>
        <dbReference type="Proteomes" id="UP000176998"/>
    </source>
</evidence>
<dbReference type="GeneID" id="34556850"/>
<dbReference type="EMBL" id="MJBS01000022">
    <property type="protein sequence ID" value="OHF01124.1"/>
    <property type="molecule type" value="Genomic_DNA"/>
</dbReference>
<evidence type="ECO:0000256" key="1">
    <source>
        <dbReference type="SAM" id="MobiDB-lite"/>
    </source>
</evidence>
<keyword evidence="3" id="KW-1185">Reference proteome</keyword>
<reference evidence="2 3" key="1">
    <citation type="submission" date="2016-09" db="EMBL/GenBank/DDBJ databases">
        <authorList>
            <person name="Capua I."/>
            <person name="De Benedictis P."/>
            <person name="Joannis T."/>
            <person name="Lombin L.H."/>
            <person name="Cattoli G."/>
        </authorList>
    </citation>
    <scope>NUCLEOTIDE SEQUENCE [LARGE SCALE GENOMIC DNA]</scope>
    <source>
        <strain evidence="2 3">IMI 309357</strain>
    </source>
</reference>
<dbReference type="OrthoDB" id="10664005at2759"/>
<organism evidence="2 3">
    <name type="scientific">Colletotrichum orchidophilum</name>
    <dbReference type="NCBI Taxonomy" id="1209926"/>
    <lineage>
        <taxon>Eukaryota</taxon>
        <taxon>Fungi</taxon>
        <taxon>Dikarya</taxon>
        <taxon>Ascomycota</taxon>
        <taxon>Pezizomycotina</taxon>
        <taxon>Sordariomycetes</taxon>
        <taxon>Hypocreomycetidae</taxon>
        <taxon>Glomerellales</taxon>
        <taxon>Glomerellaceae</taxon>
        <taxon>Colletotrichum</taxon>
    </lineage>
</organism>
<accession>A0A1G4BI87</accession>
<dbReference type="RefSeq" id="XP_022478266.1">
    <property type="nucleotide sequence ID" value="XM_022615340.1"/>
</dbReference>
<feature type="compositionally biased region" description="Polar residues" evidence="1">
    <location>
        <begin position="53"/>
        <end position="67"/>
    </location>
</feature>
<comment type="caution">
    <text evidence="2">The sequence shown here is derived from an EMBL/GenBank/DDBJ whole genome shotgun (WGS) entry which is preliminary data.</text>
</comment>
<sequence length="97" mass="11230">MVWQFALMAAARRFDFVAAAEYHVERTVQNFRDQRIVLITAGKPPDKTRHFTPRTSVNKGPDNTYQREASRERLLGRTMESIERVPPGKGSDLRVWV</sequence>
<gene>
    <name evidence="2" type="ORF">CORC01_03691</name>
</gene>
<proteinExistence type="predicted"/>
<protein>
    <submittedName>
        <fullName evidence="2">Uncharacterized protein</fullName>
    </submittedName>
</protein>